<dbReference type="Proteomes" id="UP001209878">
    <property type="component" value="Unassembled WGS sequence"/>
</dbReference>
<keyword evidence="3" id="KW-1185">Reference proteome</keyword>
<evidence type="ECO:0000313" key="3">
    <source>
        <dbReference type="Proteomes" id="UP001209878"/>
    </source>
</evidence>
<feature type="region of interest" description="Disordered" evidence="1">
    <location>
        <begin position="1"/>
        <end position="25"/>
    </location>
</feature>
<dbReference type="AlphaFoldDB" id="A0AAD9NK23"/>
<feature type="region of interest" description="Disordered" evidence="1">
    <location>
        <begin position="68"/>
        <end position="97"/>
    </location>
</feature>
<name>A0AAD9NK23_RIDPI</name>
<evidence type="ECO:0000256" key="1">
    <source>
        <dbReference type="SAM" id="MobiDB-lite"/>
    </source>
</evidence>
<evidence type="ECO:0000313" key="2">
    <source>
        <dbReference type="EMBL" id="KAK2171146.1"/>
    </source>
</evidence>
<dbReference type="EMBL" id="JAODUO010001098">
    <property type="protein sequence ID" value="KAK2171146.1"/>
    <property type="molecule type" value="Genomic_DNA"/>
</dbReference>
<sequence length="112" mass="12930">MQKEDGDRGDNHSGERRKTQGKTTVWRDREATGIVEDKAMNRTPFLELWGSHSCHSCISDTHRAYTMKEDPDEARRHSDQVSPLGRHRPSLSLKPTDVIHPQRTTLLGNWKR</sequence>
<gene>
    <name evidence="2" type="ORF">NP493_1098g00048</name>
</gene>
<comment type="caution">
    <text evidence="2">The sequence shown here is derived from an EMBL/GenBank/DDBJ whole genome shotgun (WGS) entry which is preliminary data.</text>
</comment>
<reference evidence="2" key="1">
    <citation type="journal article" date="2023" name="Mol. Biol. Evol.">
        <title>Third-Generation Sequencing Reveals the Adaptive Role of the Epigenome in Three Deep-Sea Polychaetes.</title>
        <authorList>
            <person name="Perez M."/>
            <person name="Aroh O."/>
            <person name="Sun Y."/>
            <person name="Lan Y."/>
            <person name="Juniper S.K."/>
            <person name="Young C.R."/>
            <person name="Angers B."/>
            <person name="Qian P.Y."/>
        </authorList>
    </citation>
    <scope>NUCLEOTIDE SEQUENCE</scope>
    <source>
        <strain evidence="2">R07B-5</strain>
    </source>
</reference>
<feature type="compositionally biased region" description="Basic and acidic residues" evidence="1">
    <location>
        <begin position="68"/>
        <end position="79"/>
    </location>
</feature>
<protein>
    <submittedName>
        <fullName evidence="2">Uncharacterized protein</fullName>
    </submittedName>
</protein>
<feature type="compositionally biased region" description="Basic and acidic residues" evidence="1">
    <location>
        <begin position="1"/>
        <end position="18"/>
    </location>
</feature>
<accession>A0AAD9NK23</accession>
<proteinExistence type="predicted"/>
<organism evidence="2 3">
    <name type="scientific">Ridgeia piscesae</name>
    <name type="common">Tubeworm</name>
    <dbReference type="NCBI Taxonomy" id="27915"/>
    <lineage>
        <taxon>Eukaryota</taxon>
        <taxon>Metazoa</taxon>
        <taxon>Spiralia</taxon>
        <taxon>Lophotrochozoa</taxon>
        <taxon>Annelida</taxon>
        <taxon>Polychaeta</taxon>
        <taxon>Sedentaria</taxon>
        <taxon>Canalipalpata</taxon>
        <taxon>Sabellida</taxon>
        <taxon>Siboglinidae</taxon>
        <taxon>Ridgeia</taxon>
    </lineage>
</organism>